<evidence type="ECO:0000256" key="4">
    <source>
        <dbReference type="ARBA" id="ARBA00022723"/>
    </source>
</evidence>
<comment type="cofactor">
    <cofactor evidence="1 8">
        <name>Fe(2+)</name>
        <dbReference type="ChEBI" id="CHEBI:29033"/>
    </cofactor>
</comment>
<keyword evidence="12" id="KW-1185">Reference proteome</keyword>
<dbReference type="RefSeq" id="XP_001019192.2">
    <property type="nucleotide sequence ID" value="XM_001019192.3"/>
</dbReference>
<feature type="domain" description="ACT" evidence="10">
    <location>
        <begin position="42"/>
        <end position="125"/>
    </location>
</feature>
<dbReference type="EMBL" id="GG662646">
    <property type="protein sequence ID" value="EAR98947.2"/>
    <property type="molecule type" value="Genomic_DNA"/>
</dbReference>
<evidence type="ECO:0000256" key="8">
    <source>
        <dbReference type="PIRSR" id="PIRSR601273-2"/>
    </source>
</evidence>
<evidence type="ECO:0000256" key="6">
    <source>
        <dbReference type="ARBA" id="ARBA00023004"/>
    </source>
</evidence>
<accession>Q23R09</accession>
<keyword evidence="7" id="KW-0503">Monooxygenase</keyword>
<keyword evidence="5" id="KW-0560">Oxidoreductase</keyword>
<sequence>MFVKKALQSLLNNAVRFQNKQQMRMSQQQVFRKHFENDRVEELFIITKDYVGSLSNVLEVFKSHRINLTFIEPKLLNKKGNNQNVMFICTFEGKRENKNVQEAFKDLQSRFDNVKFSDDVSVVPWYPRDSSDLEHIGEELMNVVEENSADFLQFTDPEYRKRRDYIAQVSKSHILGQPIPILEYTDQEQQTWRSIYNKLSVYHKDVCTDKYLYHKSKLEKELGVDKKIPQLRDLDDYLRSKTNFRIKAAHGILTQREFLNALAHRVFFSTQYIRHHKVPEYTPEPDIVHEVVGHIPMFADPVVADISQEIGLLSMGANDEQLRRLGNLYWFTIEFGACKENGKMKGYGAGIASSIGECEHFLSKDSRFEYLDPFKDCDREYPIQKVQPVYLYTNSFEECLERLIKFGDQIKKPMKTWYDFNTQTIECDRRIIATEKQQETKK</sequence>
<dbReference type="InterPro" id="IPR001273">
    <property type="entry name" value="ArAA_hydroxylase"/>
</dbReference>
<dbReference type="InterPro" id="IPR018301">
    <property type="entry name" value="ArAA_hydroxylase_Fe/CU_BS"/>
</dbReference>
<evidence type="ECO:0000256" key="1">
    <source>
        <dbReference type="ARBA" id="ARBA00001954"/>
    </source>
</evidence>
<dbReference type="AlphaFoldDB" id="Q23R09"/>
<dbReference type="STRING" id="312017.Q23R09"/>
<dbReference type="GO" id="GO:0005506">
    <property type="term" value="F:iron ion binding"/>
    <property type="evidence" value="ECO:0007669"/>
    <property type="project" value="InterPro"/>
</dbReference>
<dbReference type="SUPFAM" id="SSF55021">
    <property type="entry name" value="ACT-like"/>
    <property type="match status" value="1"/>
</dbReference>
<dbReference type="Proteomes" id="UP000009168">
    <property type="component" value="Unassembled WGS sequence"/>
</dbReference>
<dbReference type="InterPro" id="IPR045865">
    <property type="entry name" value="ACT-like_dom_sf"/>
</dbReference>
<feature type="binding site" evidence="8">
    <location>
        <position position="294"/>
    </location>
    <ligand>
        <name>Fe cation</name>
        <dbReference type="ChEBI" id="CHEBI:24875"/>
    </ligand>
</feature>
<evidence type="ECO:0000313" key="11">
    <source>
        <dbReference type="EMBL" id="EAR98947.2"/>
    </source>
</evidence>
<organism evidence="11 12">
    <name type="scientific">Tetrahymena thermophila (strain SB210)</name>
    <dbReference type="NCBI Taxonomy" id="312017"/>
    <lineage>
        <taxon>Eukaryota</taxon>
        <taxon>Sar</taxon>
        <taxon>Alveolata</taxon>
        <taxon>Ciliophora</taxon>
        <taxon>Intramacronucleata</taxon>
        <taxon>Oligohymenophorea</taxon>
        <taxon>Hymenostomatida</taxon>
        <taxon>Tetrahymenina</taxon>
        <taxon>Tetrahymenidae</taxon>
        <taxon>Tetrahymena</taxon>
    </lineage>
</organism>
<evidence type="ECO:0000256" key="5">
    <source>
        <dbReference type="ARBA" id="ARBA00023002"/>
    </source>
</evidence>
<dbReference type="PANTHER" id="PTHR11473">
    <property type="entry name" value="AROMATIC AMINO ACID HYDROXYLASE"/>
    <property type="match status" value="1"/>
</dbReference>
<dbReference type="SUPFAM" id="SSF56534">
    <property type="entry name" value="Aromatic aminoacid monoxygenases, catalytic and oligomerization domains"/>
    <property type="match status" value="1"/>
</dbReference>
<dbReference type="InterPro" id="IPR019774">
    <property type="entry name" value="Aromatic-AA_hydroxylase_C"/>
</dbReference>
<evidence type="ECO:0000259" key="10">
    <source>
        <dbReference type="PROSITE" id="PS51671"/>
    </source>
</evidence>
<feature type="binding site" evidence="8">
    <location>
        <position position="289"/>
    </location>
    <ligand>
        <name>Fe cation</name>
        <dbReference type="ChEBI" id="CHEBI:24875"/>
    </ligand>
</feature>
<dbReference type="InterPro" id="IPR036951">
    <property type="entry name" value="ArAA_hydroxylase_sf"/>
</dbReference>
<dbReference type="PANTHER" id="PTHR11473:SF24">
    <property type="entry name" value="PHENYLALANINE-4-HYDROXYLASE"/>
    <property type="match status" value="1"/>
</dbReference>
<comment type="similarity">
    <text evidence="2">Belongs to the biopterin-dependent aromatic amino acid hydroxylase family.</text>
</comment>
<keyword evidence="4 8" id="KW-0479">Metal-binding</keyword>
<dbReference type="GO" id="GO:0004505">
    <property type="term" value="F:phenylalanine 4-monooxygenase activity"/>
    <property type="evidence" value="ECO:0007669"/>
    <property type="project" value="UniProtKB-EC"/>
</dbReference>
<dbReference type="KEGG" id="tet:TTHERM_00997520"/>
<dbReference type="InParanoid" id="Q23R09"/>
<dbReference type="Gene3D" id="1.10.800.10">
    <property type="entry name" value="Aromatic amino acid hydroxylase"/>
    <property type="match status" value="1"/>
</dbReference>
<dbReference type="PROSITE" id="PS51410">
    <property type="entry name" value="BH4_AAA_HYDROXYL_2"/>
    <property type="match status" value="1"/>
</dbReference>
<dbReference type="EC" id="1.14.16.1" evidence="3"/>
<dbReference type="InterPro" id="IPR002912">
    <property type="entry name" value="ACT_dom"/>
</dbReference>
<dbReference type="eggNOG" id="KOG3820">
    <property type="taxonomic scope" value="Eukaryota"/>
</dbReference>
<name>Q23R09_TETTS</name>
<keyword evidence="6 8" id="KW-0408">Iron</keyword>
<dbReference type="PROSITE" id="PS00367">
    <property type="entry name" value="BH4_AAA_HYDROXYL_1"/>
    <property type="match status" value="1"/>
</dbReference>
<dbReference type="OrthoDB" id="983542at2759"/>
<feature type="binding site" evidence="8">
    <location>
        <position position="334"/>
    </location>
    <ligand>
        <name>Fe cation</name>
        <dbReference type="ChEBI" id="CHEBI:24875"/>
    </ligand>
</feature>
<reference evidence="12" key="1">
    <citation type="journal article" date="2006" name="PLoS Biol.">
        <title>Macronuclear genome sequence of the ciliate Tetrahymena thermophila, a model eukaryote.</title>
        <authorList>
            <person name="Eisen J.A."/>
            <person name="Coyne R.S."/>
            <person name="Wu M."/>
            <person name="Wu D."/>
            <person name="Thiagarajan M."/>
            <person name="Wortman J.R."/>
            <person name="Badger J.H."/>
            <person name="Ren Q."/>
            <person name="Amedeo P."/>
            <person name="Jones K.M."/>
            <person name="Tallon L.J."/>
            <person name="Delcher A.L."/>
            <person name="Salzberg S.L."/>
            <person name="Silva J.C."/>
            <person name="Haas B.J."/>
            <person name="Majoros W.H."/>
            <person name="Farzad M."/>
            <person name="Carlton J.M."/>
            <person name="Smith R.K. Jr."/>
            <person name="Garg J."/>
            <person name="Pearlman R.E."/>
            <person name="Karrer K.M."/>
            <person name="Sun L."/>
            <person name="Manning G."/>
            <person name="Elde N.C."/>
            <person name="Turkewitz A.P."/>
            <person name="Asai D.J."/>
            <person name="Wilkes D.E."/>
            <person name="Wang Y."/>
            <person name="Cai H."/>
            <person name="Collins K."/>
            <person name="Stewart B.A."/>
            <person name="Lee S.R."/>
            <person name="Wilamowska K."/>
            <person name="Weinberg Z."/>
            <person name="Ruzzo W.L."/>
            <person name="Wloga D."/>
            <person name="Gaertig J."/>
            <person name="Frankel J."/>
            <person name="Tsao C.-C."/>
            <person name="Gorovsky M.A."/>
            <person name="Keeling P.J."/>
            <person name="Waller R.F."/>
            <person name="Patron N.J."/>
            <person name="Cherry J.M."/>
            <person name="Stover N.A."/>
            <person name="Krieger C.J."/>
            <person name="del Toro C."/>
            <person name="Ryder H.F."/>
            <person name="Williamson S.C."/>
            <person name="Barbeau R.A."/>
            <person name="Hamilton E.P."/>
            <person name="Orias E."/>
        </authorList>
    </citation>
    <scope>NUCLEOTIDE SEQUENCE [LARGE SCALE GENOMIC DNA]</scope>
    <source>
        <strain evidence="12">SB210</strain>
    </source>
</reference>
<evidence type="ECO:0000313" key="12">
    <source>
        <dbReference type="Proteomes" id="UP000009168"/>
    </source>
</evidence>
<dbReference type="GeneID" id="7829809"/>
<evidence type="ECO:0000256" key="3">
    <source>
        <dbReference type="ARBA" id="ARBA00011995"/>
    </source>
</evidence>
<dbReference type="Pfam" id="PF00351">
    <property type="entry name" value="Biopterin_H"/>
    <property type="match status" value="1"/>
</dbReference>
<evidence type="ECO:0000256" key="2">
    <source>
        <dbReference type="ARBA" id="ARBA00009712"/>
    </source>
</evidence>
<dbReference type="PROSITE" id="PS51671">
    <property type="entry name" value="ACT"/>
    <property type="match status" value="1"/>
</dbReference>
<feature type="domain" description="Biopterin-dependent aromatic amino acid hydroxylase family profile" evidence="9">
    <location>
        <begin position="111"/>
        <end position="442"/>
    </location>
</feature>
<protein>
    <recommendedName>
        <fullName evidence="3">phenylalanine 4-monooxygenase</fullName>
        <ecNumber evidence="3">1.14.16.1</ecNumber>
    </recommendedName>
</protein>
<dbReference type="InterPro" id="IPR036329">
    <property type="entry name" value="Aro-AA_hydroxylase_C_sf"/>
</dbReference>
<proteinExistence type="inferred from homology"/>
<gene>
    <name evidence="11" type="ORF">TTHERM_00997520</name>
</gene>
<evidence type="ECO:0000259" key="9">
    <source>
        <dbReference type="PROSITE" id="PS51410"/>
    </source>
</evidence>
<evidence type="ECO:0000256" key="7">
    <source>
        <dbReference type="ARBA" id="ARBA00023033"/>
    </source>
</evidence>
<dbReference type="HOGENOM" id="CLU_023198_0_1_1"/>
<dbReference type="PRINTS" id="PR00372">
    <property type="entry name" value="FYWHYDRXLASE"/>
</dbReference>